<feature type="coiled-coil region" evidence="1">
    <location>
        <begin position="69"/>
        <end position="96"/>
    </location>
</feature>
<organism evidence="2">
    <name type="scientific">Ochrobactrum phage ORM_20</name>
    <dbReference type="NCBI Taxonomy" id="2985243"/>
    <lineage>
        <taxon>Viruses</taxon>
    </lineage>
</organism>
<dbReference type="EMBL" id="OX359470">
    <property type="protein sequence ID" value="CAI3971235.1"/>
    <property type="molecule type" value="Genomic_DNA"/>
</dbReference>
<protein>
    <submittedName>
        <fullName evidence="2">Uncharacterized protein</fullName>
    </submittedName>
</protein>
<evidence type="ECO:0000313" key="2">
    <source>
        <dbReference type="EMBL" id="CAI3971235.1"/>
    </source>
</evidence>
<sequence length="160" mass="18241">MNNSITIEEFLEEVESRDSTILELKAKIKKLETERTMIVSHATMGKTNGVGLSVNEISVCITANRNVIFDEGQKKIEALEAEIKSLEIENKAFRDMVVEIDGYKNLLGRKLTAVRNAAITYCWERYKSRSPMDLKEPAVFTSHEWEKIKDVMDAAEEKVI</sequence>
<reference evidence="2" key="1">
    <citation type="submission" date="2022-10" db="EMBL/GenBank/DDBJ databases">
        <authorList>
            <person name="Meaden S."/>
        </authorList>
    </citation>
    <scope>NUCLEOTIDE SEQUENCE</scope>
</reference>
<gene>
    <name evidence="2" type="ORF">ORM20_00186</name>
</gene>
<keyword evidence="1" id="KW-0175">Coiled coil</keyword>
<accession>A0A9N6WS74</accession>
<evidence type="ECO:0000256" key="1">
    <source>
        <dbReference type="SAM" id="Coils"/>
    </source>
</evidence>
<proteinExistence type="predicted"/>
<name>A0A9N6WS74_9VIRU</name>